<dbReference type="InterPro" id="IPR000595">
    <property type="entry name" value="cNMP-bd_dom"/>
</dbReference>
<dbReference type="PRINTS" id="PR00368">
    <property type="entry name" value="FADPNR"/>
</dbReference>
<dbReference type="CDD" id="cd00038">
    <property type="entry name" value="CAP_ED"/>
    <property type="match status" value="1"/>
</dbReference>
<evidence type="ECO:0000256" key="3">
    <source>
        <dbReference type="ARBA" id="ARBA00023002"/>
    </source>
</evidence>
<keyword evidence="2" id="KW-0285">Flavoprotein</keyword>
<accession>A0A7W9ED61</accession>
<dbReference type="SUPFAM" id="SSF51905">
    <property type="entry name" value="FAD/NAD(P)-binding domain"/>
    <property type="match status" value="1"/>
</dbReference>
<keyword evidence="6" id="KW-1185">Reference proteome</keyword>
<keyword evidence="3 5" id="KW-0560">Oxidoreductase</keyword>
<dbReference type="Proteomes" id="UP000549617">
    <property type="component" value="Unassembled WGS sequence"/>
</dbReference>
<name>A0A7W9ED61_9SPHN</name>
<dbReference type="PANTHER" id="PTHR48105">
    <property type="entry name" value="THIOREDOXIN REDUCTASE 1-RELATED-RELATED"/>
    <property type="match status" value="1"/>
</dbReference>
<dbReference type="PROSITE" id="PS50042">
    <property type="entry name" value="CNMP_BINDING_3"/>
    <property type="match status" value="1"/>
</dbReference>
<sequence length="555" mass="58297">MADPESIPLDPSDPLAREAQTFPLLPGEMIERMRAFGVEGLVSDGQYLFHRGDRTGAFFVVLEGGVDVFDHDDCGQVRLVVAHRAGQFTGEINMFNDRKTLVSGRASGDTQVLRIERNAFRRLISAEPDIGELVLRAFILRRVALLAHGTGGVTLVGPGHSAQMVRLNGFLTRNAYPHRTIDTEVDDDAESFLAHFGVGTDELPVVICDGKVLRNPSNHALADCIGIAIHIDPDHVHDVAVVGAGPAGLAAAVYAASEGLSTVVIEGTAPGGQAATSSKIENYLGFPTGISGQALAGRAQVQAQKFGARLAVSRDVTALHCDAQPYGLTLADGATLKANVIVVATGARYRKLDLPDYETFEGAGIHYAATAMEAGLCAAQPVIVVGGGNSAGQAAMFLSRAASHVHILVRSAGLAETMSNYLVERIEASDRITLHPYSEVTALHGDASLEAVTWTDRHTGAETRQAVGALFVMIGAQPNTDWLAGCVDLDEAGFVCTGGPVSPYATTRPGIFAVGDVRSGSVKRVASGVGEGSVVVQAIHRFLEEHRATVTSAAG</sequence>
<dbReference type="EMBL" id="JACIJC010000001">
    <property type="protein sequence ID" value="MBB5684619.1"/>
    <property type="molecule type" value="Genomic_DNA"/>
</dbReference>
<dbReference type="SUPFAM" id="SSF51206">
    <property type="entry name" value="cAMP-binding domain-like"/>
    <property type="match status" value="1"/>
</dbReference>
<dbReference type="Gene3D" id="2.60.120.10">
    <property type="entry name" value="Jelly Rolls"/>
    <property type="match status" value="1"/>
</dbReference>
<dbReference type="GO" id="GO:0016491">
    <property type="term" value="F:oxidoreductase activity"/>
    <property type="evidence" value="ECO:0007669"/>
    <property type="project" value="UniProtKB-KW"/>
</dbReference>
<gene>
    <name evidence="5" type="ORF">FHS49_000610</name>
</gene>
<dbReference type="AlphaFoldDB" id="A0A7W9ED61"/>
<dbReference type="Gene3D" id="3.50.50.60">
    <property type="entry name" value="FAD/NAD(P)-binding domain"/>
    <property type="match status" value="2"/>
</dbReference>
<comment type="caution">
    <text evidence="5">The sequence shown here is derived from an EMBL/GenBank/DDBJ whole genome shotgun (WGS) entry which is preliminary data.</text>
</comment>
<dbReference type="InterPro" id="IPR036188">
    <property type="entry name" value="FAD/NAD-bd_sf"/>
</dbReference>
<dbReference type="RefSeq" id="WP_184015088.1">
    <property type="nucleotide sequence ID" value="NZ_JACIJC010000001.1"/>
</dbReference>
<dbReference type="InterPro" id="IPR023753">
    <property type="entry name" value="FAD/NAD-binding_dom"/>
</dbReference>
<dbReference type="InterPro" id="IPR050097">
    <property type="entry name" value="Ferredoxin-NADP_redctase_2"/>
</dbReference>
<evidence type="ECO:0000259" key="4">
    <source>
        <dbReference type="PROSITE" id="PS50042"/>
    </source>
</evidence>
<dbReference type="SMART" id="SM00100">
    <property type="entry name" value="cNMP"/>
    <property type="match status" value="1"/>
</dbReference>
<dbReference type="InterPro" id="IPR018490">
    <property type="entry name" value="cNMP-bd_dom_sf"/>
</dbReference>
<dbReference type="Pfam" id="PF07992">
    <property type="entry name" value="Pyr_redox_2"/>
    <property type="match status" value="1"/>
</dbReference>
<evidence type="ECO:0000313" key="6">
    <source>
        <dbReference type="Proteomes" id="UP000549617"/>
    </source>
</evidence>
<protein>
    <recommendedName>
        <fullName evidence="1">Thioredoxin reductase</fullName>
    </recommendedName>
</protein>
<organism evidence="5 6">
    <name type="scientific">Sphingobium boeckii</name>
    <dbReference type="NCBI Taxonomy" id="1082345"/>
    <lineage>
        <taxon>Bacteria</taxon>
        <taxon>Pseudomonadati</taxon>
        <taxon>Pseudomonadota</taxon>
        <taxon>Alphaproteobacteria</taxon>
        <taxon>Sphingomonadales</taxon>
        <taxon>Sphingomonadaceae</taxon>
        <taxon>Sphingobium</taxon>
    </lineage>
</organism>
<feature type="domain" description="Cyclic nucleotide-binding" evidence="4">
    <location>
        <begin position="28"/>
        <end position="141"/>
    </location>
</feature>
<evidence type="ECO:0000256" key="2">
    <source>
        <dbReference type="ARBA" id="ARBA00022630"/>
    </source>
</evidence>
<proteinExistence type="predicted"/>
<dbReference type="PRINTS" id="PR00469">
    <property type="entry name" value="PNDRDTASEII"/>
</dbReference>
<dbReference type="Pfam" id="PF00027">
    <property type="entry name" value="cNMP_binding"/>
    <property type="match status" value="1"/>
</dbReference>
<reference evidence="5 6" key="1">
    <citation type="submission" date="2020-08" db="EMBL/GenBank/DDBJ databases">
        <title>Genomic Encyclopedia of Type Strains, Phase IV (KMG-IV): sequencing the most valuable type-strain genomes for metagenomic binning, comparative biology and taxonomic classification.</title>
        <authorList>
            <person name="Goeker M."/>
        </authorList>
    </citation>
    <scope>NUCLEOTIDE SEQUENCE [LARGE SCALE GENOMIC DNA]</scope>
    <source>
        <strain evidence="5 6">DSM 25079</strain>
    </source>
</reference>
<evidence type="ECO:0000256" key="1">
    <source>
        <dbReference type="ARBA" id="ARBA00018719"/>
    </source>
</evidence>
<evidence type="ECO:0000313" key="5">
    <source>
        <dbReference type="EMBL" id="MBB5684619.1"/>
    </source>
</evidence>
<dbReference type="InterPro" id="IPR014710">
    <property type="entry name" value="RmlC-like_jellyroll"/>
</dbReference>